<name>A0ABQ9N2Y7_HEVBR</name>
<comment type="caution">
    <text evidence="3">The sequence shown here is derived from an EMBL/GenBank/DDBJ whole genome shotgun (WGS) entry which is preliminary data.</text>
</comment>
<dbReference type="PANTHER" id="PTHR47926:SF480">
    <property type="entry name" value="TETRATRICOPEPTIDE REPEAT-LIKE SUPERFAMILY PROTEIN ISOFORM 1"/>
    <property type="match status" value="1"/>
</dbReference>
<proteinExistence type="inferred from homology"/>
<evidence type="ECO:0000313" key="4">
    <source>
        <dbReference type="Proteomes" id="UP001174677"/>
    </source>
</evidence>
<dbReference type="InterPro" id="IPR046960">
    <property type="entry name" value="PPR_At4g14850-like_plant"/>
</dbReference>
<evidence type="ECO:0000256" key="1">
    <source>
        <dbReference type="ARBA" id="ARBA00006643"/>
    </source>
</evidence>
<keyword evidence="4" id="KW-1185">Reference proteome</keyword>
<protein>
    <recommendedName>
        <fullName evidence="2">DYW domain-containing protein</fullName>
    </recommendedName>
</protein>
<dbReference type="EMBL" id="JARPOI010000002">
    <property type="protein sequence ID" value="KAJ9186916.1"/>
    <property type="molecule type" value="Genomic_DNA"/>
</dbReference>
<evidence type="ECO:0000259" key="2">
    <source>
        <dbReference type="Pfam" id="PF14432"/>
    </source>
</evidence>
<organism evidence="3 4">
    <name type="scientific">Hevea brasiliensis</name>
    <name type="common">Para rubber tree</name>
    <name type="synonym">Siphonia brasiliensis</name>
    <dbReference type="NCBI Taxonomy" id="3981"/>
    <lineage>
        <taxon>Eukaryota</taxon>
        <taxon>Viridiplantae</taxon>
        <taxon>Streptophyta</taxon>
        <taxon>Embryophyta</taxon>
        <taxon>Tracheophyta</taxon>
        <taxon>Spermatophyta</taxon>
        <taxon>Magnoliopsida</taxon>
        <taxon>eudicotyledons</taxon>
        <taxon>Gunneridae</taxon>
        <taxon>Pentapetalae</taxon>
        <taxon>rosids</taxon>
        <taxon>fabids</taxon>
        <taxon>Malpighiales</taxon>
        <taxon>Euphorbiaceae</taxon>
        <taxon>Crotonoideae</taxon>
        <taxon>Micrandreae</taxon>
        <taxon>Hevea</taxon>
    </lineage>
</organism>
<dbReference type="InterPro" id="IPR032867">
    <property type="entry name" value="DYW_dom"/>
</dbReference>
<evidence type="ECO:0000313" key="3">
    <source>
        <dbReference type="EMBL" id="KAJ9186916.1"/>
    </source>
</evidence>
<gene>
    <name evidence="3" type="ORF">P3X46_002433</name>
</gene>
<sequence>MYGKCGSIRRTSKAFVEMSTRTMISWTTLITRFAQHGHHAGIVDEALGYFEMMQKEYRIKPVMDHYERLNSRFVTLGRLEEPLDIMKKMDFNPSEFIWSLLVDGCRYHRKQGLGFYDVEELLKVKPKDTKTCVMFLNMYISAERWHDVSRVRKLGEEKLGKFKDWSWISIKDKVHLLKTNGRSHPHNAEIFKLLDELLDKAKDLRHQPLQHMEVSDDDDEDENMISSTAYHSERLAIAYGLLNTQKDTPIRVCMNVSMCKNCYDFITVISLPRSRERKSSFEIAGGFIDLLKDIVLLQILVIFFDTLAWLS</sequence>
<reference evidence="3" key="1">
    <citation type="journal article" date="2023" name="Plant Biotechnol. J.">
        <title>Chromosome-level wild Hevea brasiliensis genome provides new tools for genomic-assisted breeding and valuable loci to elevate rubber yield.</title>
        <authorList>
            <person name="Cheng H."/>
            <person name="Song X."/>
            <person name="Hu Y."/>
            <person name="Wu T."/>
            <person name="Yang Q."/>
            <person name="An Z."/>
            <person name="Feng S."/>
            <person name="Deng Z."/>
            <person name="Wu W."/>
            <person name="Zeng X."/>
            <person name="Tu M."/>
            <person name="Wang X."/>
            <person name="Huang H."/>
        </authorList>
    </citation>
    <scope>NUCLEOTIDE SEQUENCE</scope>
    <source>
        <strain evidence="3">MT/VB/25A 57/8</strain>
    </source>
</reference>
<dbReference type="Gene3D" id="1.25.40.10">
    <property type="entry name" value="Tetratricopeptide repeat domain"/>
    <property type="match status" value="1"/>
</dbReference>
<feature type="domain" description="DYW" evidence="2">
    <location>
        <begin position="217"/>
        <end position="272"/>
    </location>
</feature>
<dbReference type="Proteomes" id="UP001174677">
    <property type="component" value="Chromosome 2"/>
</dbReference>
<accession>A0ABQ9N2Y7</accession>
<comment type="similarity">
    <text evidence="1">Belongs to the PPR family. PCMP-H subfamily.</text>
</comment>
<dbReference type="Pfam" id="PF14432">
    <property type="entry name" value="DYW_deaminase"/>
    <property type="match status" value="1"/>
</dbReference>
<dbReference type="InterPro" id="IPR011990">
    <property type="entry name" value="TPR-like_helical_dom_sf"/>
</dbReference>
<dbReference type="PANTHER" id="PTHR47926">
    <property type="entry name" value="PENTATRICOPEPTIDE REPEAT-CONTAINING PROTEIN"/>
    <property type="match status" value="1"/>
</dbReference>